<dbReference type="EMBL" id="CP013264">
    <property type="protein sequence ID" value="ALR20218.1"/>
    <property type="molecule type" value="Genomic_DNA"/>
</dbReference>
<name>A0A0S3EXR3_9SPHN</name>
<dbReference type="Proteomes" id="UP000056968">
    <property type="component" value="Chromosome"/>
</dbReference>
<dbReference type="AlphaFoldDB" id="A0A0S3EXR3"/>
<organism evidence="1 2">
    <name type="scientific">Sphingobium baderi</name>
    <dbReference type="NCBI Taxonomy" id="1332080"/>
    <lineage>
        <taxon>Bacteria</taxon>
        <taxon>Pseudomonadati</taxon>
        <taxon>Pseudomonadota</taxon>
        <taxon>Alphaproteobacteria</taxon>
        <taxon>Sphingomonadales</taxon>
        <taxon>Sphingomonadaceae</taxon>
        <taxon>Sphingobium</taxon>
    </lineage>
</organism>
<proteinExistence type="predicted"/>
<dbReference type="KEGG" id="sbd:ATN00_07785"/>
<reference evidence="1 2" key="1">
    <citation type="submission" date="2015-11" db="EMBL/GenBank/DDBJ databases">
        <title>A Two-component Flavoprotein Monooxygenase System MeaXY Responsible for para-Hydroxylation of 2-Methyl-6-ethylaniline and 2,6-Diethylaniline in Sphingobium baderi DE-13.</title>
        <authorList>
            <person name="Cheng M."/>
            <person name="Meng Q."/>
            <person name="Yang Y."/>
            <person name="Chu C."/>
            <person name="Yan X."/>
            <person name="He J."/>
            <person name="Li S."/>
        </authorList>
    </citation>
    <scope>NUCLEOTIDE SEQUENCE [LARGE SCALE GENOMIC DNA]</scope>
    <source>
        <strain evidence="1 2">DE-13</strain>
    </source>
</reference>
<gene>
    <name evidence="1" type="ORF">ATN00_07785</name>
</gene>
<accession>A0A0S3EXR3</accession>
<protein>
    <submittedName>
        <fullName evidence="1">Uncharacterized protein</fullName>
    </submittedName>
</protein>
<evidence type="ECO:0000313" key="2">
    <source>
        <dbReference type="Proteomes" id="UP000056968"/>
    </source>
</evidence>
<sequence length="111" mass="12256">MFQAGPGTALRGFVEAIVLVVGGAREIDVRGDLAGILSMALAFERKKPALRAGLGVVVFMWLREGDLTETDKHMKNLVCRSRWLRGLATTDTNIYYAWRSDETCARVGVEL</sequence>
<evidence type="ECO:0000313" key="1">
    <source>
        <dbReference type="EMBL" id="ALR20218.1"/>
    </source>
</evidence>
<keyword evidence="2" id="KW-1185">Reference proteome</keyword>